<accession>A0AA37Q7F0</accession>
<dbReference type="InterPro" id="IPR050807">
    <property type="entry name" value="TransReg_Diox_bact_type"/>
</dbReference>
<evidence type="ECO:0000313" key="4">
    <source>
        <dbReference type="EMBL" id="GLC23751.1"/>
    </source>
</evidence>
<dbReference type="CDD" id="cd00093">
    <property type="entry name" value="HTH_XRE"/>
    <property type="match status" value="1"/>
</dbReference>
<evidence type="ECO:0000256" key="1">
    <source>
        <dbReference type="ARBA" id="ARBA00023125"/>
    </source>
</evidence>
<comment type="caution">
    <text evidence="4">The sequence shown here is derived from an EMBL/GenBank/DDBJ whole genome shotgun (WGS) entry which is preliminary data.</text>
</comment>
<dbReference type="SMART" id="SM00530">
    <property type="entry name" value="HTH_XRE"/>
    <property type="match status" value="1"/>
</dbReference>
<gene>
    <name evidence="4" type="ORF">rosag_02640</name>
</gene>
<proteinExistence type="predicted"/>
<evidence type="ECO:0000259" key="3">
    <source>
        <dbReference type="PROSITE" id="PS50943"/>
    </source>
</evidence>
<feature type="region of interest" description="Disordered" evidence="2">
    <location>
        <begin position="1"/>
        <end position="30"/>
    </location>
</feature>
<dbReference type="GO" id="GO:0005829">
    <property type="term" value="C:cytosol"/>
    <property type="evidence" value="ECO:0007669"/>
    <property type="project" value="TreeGrafter"/>
</dbReference>
<sequence length="136" mass="14600">MRTAELPNGDEVGHVEQQGSTTRGTEGALLGARVRAAREERGLTLRELARRAEVQVSDISRLERGLTGQPRLALGMALARALGLTLSQLLGEDERPADGALEGHSIVELRRALEAISREATRVARVAESAAASLRR</sequence>
<dbReference type="Proteomes" id="UP001161325">
    <property type="component" value="Unassembled WGS sequence"/>
</dbReference>
<name>A0AA37Q7F0_9BACT</name>
<dbReference type="RefSeq" id="WP_284348197.1">
    <property type="nucleotide sequence ID" value="NZ_BRXS01000001.1"/>
</dbReference>
<reference evidence="4" key="1">
    <citation type="submission" date="2022-08" db="EMBL/GenBank/DDBJ databases">
        <title>Draft genome sequencing of Roseisolibacter agri AW1220.</title>
        <authorList>
            <person name="Tobiishi Y."/>
            <person name="Tonouchi A."/>
        </authorList>
    </citation>
    <scope>NUCLEOTIDE SEQUENCE</scope>
    <source>
        <strain evidence="4">AW1220</strain>
    </source>
</reference>
<evidence type="ECO:0000313" key="5">
    <source>
        <dbReference type="Proteomes" id="UP001161325"/>
    </source>
</evidence>
<dbReference type="PANTHER" id="PTHR46797">
    <property type="entry name" value="HTH-TYPE TRANSCRIPTIONAL REGULATOR"/>
    <property type="match status" value="1"/>
</dbReference>
<organism evidence="4 5">
    <name type="scientific">Roseisolibacter agri</name>
    <dbReference type="NCBI Taxonomy" id="2014610"/>
    <lineage>
        <taxon>Bacteria</taxon>
        <taxon>Pseudomonadati</taxon>
        <taxon>Gemmatimonadota</taxon>
        <taxon>Gemmatimonadia</taxon>
        <taxon>Gemmatimonadales</taxon>
        <taxon>Gemmatimonadaceae</taxon>
        <taxon>Roseisolibacter</taxon>
    </lineage>
</organism>
<dbReference type="GO" id="GO:0003700">
    <property type="term" value="F:DNA-binding transcription factor activity"/>
    <property type="evidence" value="ECO:0007669"/>
    <property type="project" value="TreeGrafter"/>
</dbReference>
<dbReference type="SUPFAM" id="SSF47413">
    <property type="entry name" value="lambda repressor-like DNA-binding domains"/>
    <property type="match status" value="1"/>
</dbReference>
<dbReference type="InterPro" id="IPR010982">
    <property type="entry name" value="Lambda_DNA-bd_dom_sf"/>
</dbReference>
<evidence type="ECO:0000256" key="2">
    <source>
        <dbReference type="SAM" id="MobiDB-lite"/>
    </source>
</evidence>
<dbReference type="InterPro" id="IPR001387">
    <property type="entry name" value="Cro/C1-type_HTH"/>
</dbReference>
<feature type="domain" description="HTH cro/C1-type" evidence="3">
    <location>
        <begin position="34"/>
        <end position="89"/>
    </location>
</feature>
<dbReference type="GO" id="GO:0003677">
    <property type="term" value="F:DNA binding"/>
    <property type="evidence" value="ECO:0007669"/>
    <property type="project" value="UniProtKB-KW"/>
</dbReference>
<keyword evidence="5" id="KW-1185">Reference proteome</keyword>
<dbReference type="PANTHER" id="PTHR46797:SF1">
    <property type="entry name" value="METHYLPHOSPHONATE SYNTHASE"/>
    <property type="match status" value="1"/>
</dbReference>
<dbReference type="Pfam" id="PF01381">
    <property type="entry name" value="HTH_3"/>
    <property type="match status" value="1"/>
</dbReference>
<dbReference type="EMBL" id="BRXS01000001">
    <property type="protein sequence ID" value="GLC23751.1"/>
    <property type="molecule type" value="Genomic_DNA"/>
</dbReference>
<dbReference type="PROSITE" id="PS50943">
    <property type="entry name" value="HTH_CROC1"/>
    <property type="match status" value="1"/>
</dbReference>
<dbReference type="AlphaFoldDB" id="A0AA37Q7F0"/>
<protein>
    <recommendedName>
        <fullName evidence="3">HTH cro/C1-type domain-containing protein</fullName>
    </recommendedName>
</protein>
<dbReference type="Gene3D" id="1.10.260.40">
    <property type="entry name" value="lambda repressor-like DNA-binding domains"/>
    <property type="match status" value="1"/>
</dbReference>
<keyword evidence="1" id="KW-0238">DNA-binding</keyword>